<comment type="caution">
    <text evidence="1">The sequence shown here is derived from an EMBL/GenBank/DDBJ whole genome shotgun (WGS) entry which is preliminary data.</text>
</comment>
<dbReference type="AlphaFoldDB" id="A0A9P8UD75"/>
<name>A0A9P8UD75_9PEZI</name>
<dbReference type="EMBL" id="JAGPXC010000009">
    <property type="protein sequence ID" value="KAH6647270.1"/>
    <property type="molecule type" value="Genomic_DNA"/>
</dbReference>
<reference evidence="1" key="1">
    <citation type="journal article" date="2021" name="Nat. Commun.">
        <title>Genetic determinants of endophytism in the Arabidopsis root mycobiome.</title>
        <authorList>
            <person name="Mesny F."/>
            <person name="Miyauchi S."/>
            <person name="Thiergart T."/>
            <person name="Pickel B."/>
            <person name="Atanasova L."/>
            <person name="Karlsson M."/>
            <person name="Huettel B."/>
            <person name="Barry K.W."/>
            <person name="Haridas S."/>
            <person name="Chen C."/>
            <person name="Bauer D."/>
            <person name="Andreopoulos W."/>
            <person name="Pangilinan J."/>
            <person name="LaButti K."/>
            <person name="Riley R."/>
            <person name="Lipzen A."/>
            <person name="Clum A."/>
            <person name="Drula E."/>
            <person name="Henrissat B."/>
            <person name="Kohler A."/>
            <person name="Grigoriev I.V."/>
            <person name="Martin F.M."/>
            <person name="Hacquard S."/>
        </authorList>
    </citation>
    <scope>NUCLEOTIDE SEQUENCE</scope>
    <source>
        <strain evidence="1">MPI-SDFR-AT-0073</strain>
    </source>
</reference>
<sequence length="157" mass="18704">MWIKCDNVPRLMREGLEINEAHLLREEGFIDAQRGRPEQAANPTWHLTRHMYLQDLQRPPLWIAKLEAHSDCINKLRSIRLDDLSFRNVHSAFAWGLAGEAIYQYKRWNLDEAFNVIYDDMPMKGWWPWPRKEPPHDEYQPPPQPLGQKHVIWRLGS</sequence>
<gene>
    <name evidence="1" type="ORF">BKA67DRAFT_663606</name>
</gene>
<organism evidence="1 2">
    <name type="scientific">Truncatella angustata</name>
    <dbReference type="NCBI Taxonomy" id="152316"/>
    <lineage>
        <taxon>Eukaryota</taxon>
        <taxon>Fungi</taxon>
        <taxon>Dikarya</taxon>
        <taxon>Ascomycota</taxon>
        <taxon>Pezizomycotina</taxon>
        <taxon>Sordariomycetes</taxon>
        <taxon>Xylariomycetidae</taxon>
        <taxon>Amphisphaeriales</taxon>
        <taxon>Sporocadaceae</taxon>
        <taxon>Truncatella</taxon>
    </lineage>
</organism>
<accession>A0A9P8UD75</accession>
<dbReference type="GeneID" id="70137101"/>
<evidence type="ECO:0000313" key="2">
    <source>
        <dbReference type="Proteomes" id="UP000758603"/>
    </source>
</evidence>
<keyword evidence="2" id="KW-1185">Reference proteome</keyword>
<dbReference type="OrthoDB" id="4589291at2759"/>
<proteinExistence type="predicted"/>
<dbReference type="Proteomes" id="UP000758603">
    <property type="component" value="Unassembled WGS sequence"/>
</dbReference>
<dbReference type="RefSeq" id="XP_045953784.1">
    <property type="nucleotide sequence ID" value="XM_046108210.1"/>
</dbReference>
<evidence type="ECO:0000313" key="1">
    <source>
        <dbReference type="EMBL" id="KAH6647270.1"/>
    </source>
</evidence>
<protein>
    <submittedName>
        <fullName evidence="1">Uncharacterized protein</fullName>
    </submittedName>
</protein>